<dbReference type="EMBL" id="LTAI01000542">
    <property type="protein sequence ID" value="ORD98638.1"/>
    <property type="molecule type" value="Genomic_DNA"/>
</dbReference>
<proteinExistence type="predicted"/>
<evidence type="ECO:0000256" key="1">
    <source>
        <dbReference type="SAM" id="Coils"/>
    </source>
</evidence>
<feature type="coiled-coil region" evidence="1">
    <location>
        <begin position="128"/>
        <end position="155"/>
    </location>
</feature>
<accession>A0A1X0QFQ0</accession>
<dbReference type="AlphaFoldDB" id="A0A1X0QFQ0"/>
<dbReference type="Proteomes" id="UP000192501">
    <property type="component" value="Unassembled WGS sequence"/>
</dbReference>
<evidence type="ECO:0000313" key="2">
    <source>
        <dbReference type="EMBL" id="ORD98638.1"/>
    </source>
</evidence>
<protein>
    <submittedName>
        <fullName evidence="2">Uncharacterized protein</fullName>
    </submittedName>
</protein>
<gene>
    <name evidence="2" type="ORF">A0H76_2143</name>
</gene>
<dbReference type="VEuPathDB" id="MicrosporidiaDB:A0H76_2143"/>
<sequence>MFELFRKKKNIVKTDPKVHININKVEETIKIKGGVYQSITDRIGEVGFVKMMINYYNKEDKRVLQTISFPKKVDDYTSQMQFMVSSLIEKSKESDKNISDYRNSILKIKLIKLSKELNGKLKSVDKFLNSREMELEKESIELSNLRNEYLSIKNSSMEIESISKNKLNENMEKELYENINKILEQGKSLILKLNVFKKIYK</sequence>
<name>A0A1X0QFQ0_9MICR</name>
<comment type="caution">
    <text evidence="2">The sequence shown here is derived from an EMBL/GenBank/DDBJ whole genome shotgun (WGS) entry which is preliminary data.</text>
</comment>
<reference evidence="2 3" key="1">
    <citation type="journal article" date="2017" name="Environ. Microbiol.">
        <title>Decay of the glycolytic pathway and adaptation to intranuclear parasitism within Enterocytozoonidae microsporidia.</title>
        <authorList>
            <person name="Wiredu Boakye D."/>
            <person name="Jaroenlak P."/>
            <person name="Prachumwat A."/>
            <person name="Williams T.A."/>
            <person name="Bateman K.S."/>
            <person name="Itsathitphaisarn O."/>
            <person name="Sritunyalucksana K."/>
            <person name="Paszkiewicz K.H."/>
            <person name="Moore K.A."/>
            <person name="Stentiford G.D."/>
            <person name="Williams B.A."/>
        </authorList>
    </citation>
    <scope>NUCLEOTIDE SEQUENCE [LARGE SCALE GENOMIC DNA]</scope>
    <source>
        <strain evidence="3">canceri</strain>
    </source>
</reference>
<keyword evidence="1" id="KW-0175">Coiled coil</keyword>
<evidence type="ECO:0000313" key="3">
    <source>
        <dbReference type="Proteomes" id="UP000192501"/>
    </source>
</evidence>
<organism evidence="2 3">
    <name type="scientific">Hepatospora eriocheir</name>
    <dbReference type="NCBI Taxonomy" id="1081669"/>
    <lineage>
        <taxon>Eukaryota</taxon>
        <taxon>Fungi</taxon>
        <taxon>Fungi incertae sedis</taxon>
        <taxon>Microsporidia</taxon>
        <taxon>Hepatosporidae</taxon>
        <taxon>Hepatospora</taxon>
    </lineage>
</organism>